<keyword evidence="2" id="KW-1185">Reference proteome</keyword>
<comment type="caution">
    <text evidence="1">The sequence shown here is derived from an EMBL/GenBank/DDBJ whole genome shotgun (WGS) entry which is preliminary data.</text>
</comment>
<organism evidence="1 2">
    <name type="scientific">Cytobacillus purgationiresistens</name>
    <dbReference type="NCBI Taxonomy" id="863449"/>
    <lineage>
        <taxon>Bacteria</taxon>
        <taxon>Bacillati</taxon>
        <taxon>Bacillota</taxon>
        <taxon>Bacilli</taxon>
        <taxon>Bacillales</taxon>
        <taxon>Bacillaceae</taxon>
        <taxon>Cytobacillus</taxon>
    </lineage>
</organism>
<evidence type="ECO:0000313" key="1">
    <source>
        <dbReference type="EMBL" id="MDQ0273954.1"/>
    </source>
</evidence>
<proteinExistence type="predicted"/>
<name>A0ABU0ARR6_9BACI</name>
<dbReference type="Proteomes" id="UP001238088">
    <property type="component" value="Unassembled WGS sequence"/>
</dbReference>
<reference evidence="1 2" key="1">
    <citation type="submission" date="2023-07" db="EMBL/GenBank/DDBJ databases">
        <title>Genomic Encyclopedia of Type Strains, Phase IV (KMG-IV): sequencing the most valuable type-strain genomes for metagenomic binning, comparative biology and taxonomic classification.</title>
        <authorList>
            <person name="Goeker M."/>
        </authorList>
    </citation>
    <scope>NUCLEOTIDE SEQUENCE [LARGE SCALE GENOMIC DNA]</scope>
    <source>
        <strain evidence="1 2">DSM 23494</strain>
    </source>
</reference>
<sequence length="95" mass="11312">MEQSRSLVEQEVKIKWKYVLKFWVYLVGGNAVKPKIKRKDLMSKTDIWNAVNTVLSECDLSSEDKKINEAYIVHQYYSELESGGHKSLFTWFEWY</sequence>
<accession>A0ABU0ARR6</accession>
<protein>
    <submittedName>
        <fullName evidence="1">Uncharacterized protein</fullName>
    </submittedName>
</protein>
<dbReference type="RefSeq" id="WP_307480721.1">
    <property type="nucleotide sequence ID" value="NZ_JAUSUB010000063.1"/>
</dbReference>
<dbReference type="EMBL" id="JAUSUB010000063">
    <property type="protein sequence ID" value="MDQ0273954.1"/>
    <property type="molecule type" value="Genomic_DNA"/>
</dbReference>
<gene>
    <name evidence="1" type="ORF">J2S17_005915</name>
</gene>
<evidence type="ECO:0000313" key="2">
    <source>
        <dbReference type="Proteomes" id="UP001238088"/>
    </source>
</evidence>